<proteinExistence type="predicted"/>
<feature type="transmembrane region" description="Helical" evidence="1">
    <location>
        <begin position="37"/>
        <end position="56"/>
    </location>
</feature>
<feature type="transmembrane region" description="Helical" evidence="1">
    <location>
        <begin position="97"/>
        <end position="116"/>
    </location>
</feature>
<name>A0A0A6ZKY4_9HYME</name>
<evidence type="ECO:0000256" key="1">
    <source>
        <dbReference type="SAM" id="Phobius"/>
    </source>
</evidence>
<sequence length="187" mass="22530">MIINLLLEYKYIFIMILDIVMFVIMLIPSNFLKFHPFMLSLILGFYTIVLVLKLNILNNNYWYSYLLFLLMIGGVMILILYLTSISNNELFKMNFKFIIYFFFKVFLMIISMIYMINIMGLFNFNINFISLEISQMIIFFDEYFMKNLYMVMDLNLSIYLIIYLLILLILSVLICLKNFLPLRQLND</sequence>
<keyword evidence="1" id="KW-0812">Transmembrane</keyword>
<keyword evidence="2" id="KW-0496">Mitochondrion</keyword>
<accession>A0A0A6ZKY4</accession>
<protein>
    <submittedName>
        <fullName evidence="2">NADH dehydrogenase subunit 6</fullName>
    </submittedName>
</protein>
<feature type="transmembrane region" description="Helical" evidence="1">
    <location>
        <begin position="12"/>
        <end position="32"/>
    </location>
</feature>
<organism evidence="2">
    <name type="scientific">Capitonius sp. QL-2013</name>
    <dbReference type="NCBI Taxonomy" id="1421593"/>
    <lineage>
        <taxon>Eukaryota</taxon>
        <taxon>Metazoa</taxon>
        <taxon>Ecdysozoa</taxon>
        <taxon>Arthropoda</taxon>
        <taxon>Hexapoda</taxon>
        <taxon>Insecta</taxon>
        <taxon>Pterygota</taxon>
        <taxon>Neoptera</taxon>
        <taxon>Endopterygota</taxon>
        <taxon>Hymenoptera</taxon>
        <taxon>Apocrita</taxon>
        <taxon>Ichneumonoidea</taxon>
        <taxon>Braconidae</taxon>
        <taxon>Cenocoeliinae</taxon>
        <taxon>Capitonius</taxon>
    </lineage>
</organism>
<reference evidence="2" key="1">
    <citation type="submission" date="2013-07" db="EMBL/GenBank/DDBJ databases">
        <title>The comparative mitochondrial genomes from Braconidae subfamilies and the phylogeny of the Hymenoptera.</title>
        <authorList>
            <person name="Li Q."/>
            <person name="Wei S.J."/>
            <person name="Chen X.X."/>
        </authorList>
    </citation>
    <scope>NUCLEOTIDE SEQUENCE</scope>
</reference>
<dbReference type="AlphaFoldDB" id="A0A0A6ZKY4"/>
<gene>
    <name evidence="2" type="primary">ND6</name>
</gene>
<dbReference type="EMBL" id="KF385869">
    <property type="protein sequence ID" value="AHA52485.1"/>
    <property type="molecule type" value="Genomic_DNA"/>
</dbReference>
<evidence type="ECO:0000313" key="2">
    <source>
        <dbReference type="EMBL" id="AHA52485.1"/>
    </source>
</evidence>
<geneLocation type="mitochondrion" evidence="2"/>
<keyword evidence="1" id="KW-1133">Transmembrane helix</keyword>
<keyword evidence="1" id="KW-0472">Membrane</keyword>
<feature type="transmembrane region" description="Helical" evidence="1">
    <location>
        <begin position="156"/>
        <end position="180"/>
    </location>
</feature>
<feature type="transmembrane region" description="Helical" evidence="1">
    <location>
        <begin position="62"/>
        <end position="85"/>
    </location>
</feature>